<dbReference type="RefSeq" id="WP_119410309.1">
    <property type="nucleotide sequence ID" value="NZ_CP032869.1"/>
</dbReference>
<feature type="transmembrane region" description="Helical" evidence="1">
    <location>
        <begin position="223"/>
        <end position="240"/>
    </location>
</feature>
<dbReference type="AlphaFoldDB" id="A0A494VMY8"/>
<dbReference type="Proteomes" id="UP000270046">
    <property type="component" value="Chromosome"/>
</dbReference>
<feature type="transmembrane region" description="Helical" evidence="1">
    <location>
        <begin position="393"/>
        <end position="413"/>
    </location>
</feature>
<evidence type="ECO:0000256" key="1">
    <source>
        <dbReference type="SAM" id="Phobius"/>
    </source>
</evidence>
<keyword evidence="3" id="KW-1185">Reference proteome</keyword>
<dbReference type="OrthoDB" id="637094at2"/>
<keyword evidence="1" id="KW-0812">Transmembrane</keyword>
<feature type="transmembrane region" description="Helical" evidence="1">
    <location>
        <begin position="252"/>
        <end position="273"/>
    </location>
</feature>
<gene>
    <name evidence="2" type="ORF">HYN43_016035</name>
</gene>
<dbReference type="EMBL" id="CP032869">
    <property type="protein sequence ID" value="AYL96716.1"/>
    <property type="molecule type" value="Genomic_DNA"/>
</dbReference>
<feature type="transmembrane region" description="Helical" evidence="1">
    <location>
        <begin position="92"/>
        <end position="111"/>
    </location>
</feature>
<evidence type="ECO:0000313" key="3">
    <source>
        <dbReference type="Proteomes" id="UP000270046"/>
    </source>
</evidence>
<accession>A0A494VMY8</accession>
<feature type="transmembrane region" description="Helical" evidence="1">
    <location>
        <begin position="317"/>
        <end position="340"/>
    </location>
</feature>
<evidence type="ECO:0000313" key="2">
    <source>
        <dbReference type="EMBL" id="AYL96716.1"/>
    </source>
</evidence>
<reference evidence="2 3" key="1">
    <citation type="submission" date="2018-10" db="EMBL/GenBank/DDBJ databases">
        <title>Genome sequencing of Mucilaginibacter sp. HYN0043.</title>
        <authorList>
            <person name="Kim M."/>
            <person name="Yi H."/>
        </authorList>
    </citation>
    <scope>NUCLEOTIDE SEQUENCE [LARGE SCALE GENOMIC DNA]</scope>
    <source>
        <strain evidence="2 3">HYN0043</strain>
    </source>
</reference>
<feature type="transmembrane region" description="Helical" evidence="1">
    <location>
        <begin position="145"/>
        <end position="166"/>
    </location>
</feature>
<keyword evidence="1" id="KW-1133">Transmembrane helix</keyword>
<dbReference type="KEGG" id="muh:HYN43_016035"/>
<name>A0A494VMY8_9SPHI</name>
<keyword evidence="1" id="KW-0472">Membrane</keyword>
<sequence length="414" mass="45681">MRDQIIAHLNDAGYLEKMYRGNRGPFKKEFASLYPDVKGNALADFWNERLNYENDEISWGSSRELVLVILAALTAGLIAKLPAILSINQETFYSRNIGFIIFPLLTSYFAWKNKLSPSKIAFTAGAVFLGIIFINLLPQNNKSDTLILSCIHLVLFLWSVLGFAFVGGAQNDTDKRLSFLKVNGDVVVMTALIVIAGAIMTGVTIGLFSLIHFNIEKFYTQNIGIMGLAAAPIIATYLTQTNPQLVGKISPVIAKIFCPLVLITLVIYLFAMITSRENPYNNRDFLMIFNGVLLAVMAIIFFSVAESTGGNKSKVQTLILFLLSVVTIVVNGVALSAIVLRISEWGFSPNRTAVLGANVLIMVNLLLVTLQLFKAAFKQGEIGSVGKTISFYLPVYFVWVVIVTFVFPLVFGFR</sequence>
<feature type="transmembrane region" description="Helical" evidence="1">
    <location>
        <begin position="285"/>
        <end position="305"/>
    </location>
</feature>
<evidence type="ECO:0008006" key="4">
    <source>
        <dbReference type="Google" id="ProtNLM"/>
    </source>
</evidence>
<feature type="transmembrane region" description="Helical" evidence="1">
    <location>
        <begin position="65"/>
        <end position="85"/>
    </location>
</feature>
<organism evidence="2 3">
    <name type="scientific">Mucilaginibacter celer</name>
    <dbReference type="NCBI Taxonomy" id="2305508"/>
    <lineage>
        <taxon>Bacteria</taxon>
        <taxon>Pseudomonadati</taxon>
        <taxon>Bacteroidota</taxon>
        <taxon>Sphingobacteriia</taxon>
        <taxon>Sphingobacteriales</taxon>
        <taxon>Sphingobacteriaceae</taxon>
        <taxon>Mucilaginibacter</taxon>
    </lineage>
</organism>
<feature type="transmembrane region" description="Helical" evidence="1">
    <location>
        <begin position="186"/>
        <end position="211"/>
    </location>
</feature>
<protein>
    <recommendedName>
        <fullName evidence="4">DUF4153 domain-containing protein</fullName>
    </recommendedName>
</protein>
<feature type="transmembrane region" description="Helical" evidence="1">
    <location>
        <begin position="352"/>
        <end position="373"/>
    </location>
</feature>
<proteinExistence type="predicted"/>
<feature type="transmembrane region" description="Helical" evidence="1">
    <location>
        <begin position="117"/>
        <end position="138"/>
    </location>
</feature>